<proteinExistence type="predicted"/>
<comment type="caution">
    <text evidence="3">The sequence shown here is derived from an EMBL/GenBank/DDBJ whole genome shotgun (WGS) entry which is preliminary data.</text>
</comment>
<dbReference type="Gene3D" id="1.10.10.1770">
    <property type="entry name" value="Gun4-like"/>
    <property type="match status" value="1"/>
</dbReference>
<dbReference type="PANTHER" id="PTHR34800:SF1">
    <property type="entry name" value="TETRAPYRROLE-BINDING PROTEIN, CHLOROPLASTIC"/>
    <property type="match status" value="1"/>
</dbReference>
<feature type="signal peptide" evidence="1">
    <location>
        <begin position="1"/>
        <end position="28"/>
    </location>
</feature>
<dbReference type="InterPro" id="IPR008629">
    <property type="entry name" value="GUN4-like"/>
</dbReference>
<keyword evidence="1" id="KW-0732">Signal</keyword>
<dbReference type="SUPFAM" id="SSF140869">
    <property type="entry name" value="GUN4-like"/>
    <property type="match status" value="1"/>
</dbReference>
<reference evidence="3 4" key="1">
    <citation type="submission" date="2022-04" db="EMBL/GenBank/DDBJ databases">
        <title>Positive selection, recombination, and allopatry shape intraspecific diversity of widespread and dominant cyanobacteria.</title>
        <authorList>
            <person name="Wei J."/>
            <person name="Shu W."/>
            <person name="Hu C."/>
        </authorList>
    </citation>
    <scope>NUCLEOTIDE SEQUENCE [LARGE SCALE GENOMIC DNA]</scope>
    <source>
        <strain evidence="3 4">AS-A4</strain>
    </source>
</reference>
<evidence type="ECO:0000256" key="1">
    <source>
        <dbReference type="SAM" id="SignalP"/>
    </source>
</evidence>
<evidence type="ECO:0000259" key="2">
    <source>
        <dbReference type="Pfam" id="PF05419"/>
    </source>
</evidence>
<organism evidence="3 4">
    <name type="scientific">Stenomitos frigidus AS-A4</name>
    <dbReference type="NCBI Taxonomy" id="2933935"/>
    <lineage>
        <taxon>Bacteria</taxon>
        <taxon>Bacillati</taxon>
        <taxon>Cyanobacteriota</taxon>
        <taxon>Cyanophyceae</taxon>
        <taxon>Leptolyngbyales</taxon>
        <taxon>Leptolyngbyaceae</taxon>
        <taxon>Stenomitos</taxon>
    </lineage>
</organism>
<evidence type="ECO:0000313" key="4">
    <source>
        <dbReference type="Proteomes" id="UP001476950"/>
    </source>
</evidence>
<dbReference type="PANTHER" id="PTHR34800">
    <property type="entry name" value="TETRAPYRROLE-BINDING PROTEIN, CHLOROPLASTIC"/>
    <property type="match status" value="1"/>
</dbReference>
<gene>
    <name evidence="3" type="ORF">NDI38_17220</name>
</gene>
<protein>
    <submittedName>
        <fullName evidence="3">GUN4 domain-containing protein</fullName>
    </submittedName>
</protein>
<feature type="domain" description="GUN4-like" evidence="2">
    <location>
        <begin position="206"/>
        <end position="349"/>
    </location>
</feature>
<keyword evidence="4" id="KW-1185">Reference proteome</keyword>
<sequence length="396" mass="43989">MKRTLTLSFLACLVVGSAASLLFLPTQTQVDKVVAASPSITSKPVPKPRSIRDVFYLSDRFGFRIVVPNGYTIEPFGTKSATPVPLDVVELWQKADFANRTSLPETPPIISIAVYNNAKRLSLTQWKGELSRNDDRPLTVAGQAAIAYTSTGLYESDNVLFSSPDGRYVFRLKAGYADAKAPIRQTFQDVLASFTFDVSPDSTASKWRINYSRLQRLLAAKDWQAADIETRAILQRLAGPKGDLLYSSKEVLPRLPLADLKTIDTLWSNSSGGRFGFSAQQRLWQQVAKGSKNAKVQTERFAQRVGWRRTQPLPQNNPVGMEISGTLWRLDTELNYTAAAPPGHFPWAGVSSYVLTNLLNERSQGCGSCTIDAMYLSNDRYETYLPALFARFKAIK</sequence>
<dbReference type="RefSeq" id="WP_190449352.1">
    <property type="nucleotide sequence ID" value="NZ_JAMPLM010000015.1"/>
</dbReference>
<dbReference type="Proteomes" id="UP001476950">
    <property type="component" value="Unassembled WGS sequence"/>
</dbReference>
<dbReference type="EMBL" id="JAMPLM010000015">
    <property type="protein sequence ID" value="MEP1060178.1"/>
    <property type="molecule type" value="Genomic_DNA"/>
</dbReference>
<name>A0ABV0KMB2_9CYAN</name>
<dbReference type="Pfam" id="PF05419">
    <property type="entry name" value="GUN4"/>
    <property type="match status" value="1"/>
</dbReference>
<dbReference type="CDD" id="cd16383">
    <property type="entry name" value="GUN4"/>
    <property type="match status" value="1"/>
</dbReference>
<accession>A0ABV0KMB2</accession>
<dbReference type="InterPro" id="IPR037215">
    <property type="entry name" value="GUN4-like_sf"/>
</dbReference>
<evidence type="ECO:0000313" key="3">
    <source>
        <dbReference type="EMBL" id="MEP1060178.1"/>
    </source>
</evidence>
<dbReference type="Gene3D" id="1.25.40.620">
    <property type="match status" value="1"/>
</dbReference>
<feature type="chain" id="PRO_5045256076" evidence="1">
    <location>
        <begin position="29"/>
        <end position="396"/>
    </location>
</feature>